<organism evidence="1 2">
    <name type="scientific">Psophocarpus tetragonolobus</name>
    <name type="common">Winged bean</name>
    <name type="synonym">Dolichos tetragonolobus</name>
    <dbReference type="NCBI Taxonomy" id="3891"/>
    <lineage>
        <taxon>Eukaryota</taxon>
        <taxon>Viridiplantae</taxon>
        <taxon>Streptophyta</taxon>
        <taxon>Embryophyta</taxon>
        <taxon>Tracheophyta</taxon>
        <taxon>Spermatophyta</taxon>
        <taxon>Magnoliopsida</taxon>
        <taxon>eudicotyledons</taxon>
        <taxon>Gunneridae</taxon>
        <taxon>Pentapetalae</taxon>
        <taxon>rosids</taxon>
        <taxon>fabids</taxon>
        <taxon>Fabales</taxon>
        <taxon>Fabaceae</taxon>
        <taxon>Papilionoideae</taxon>
        <taxon>50 kb inversion clade</taxon>
        <taxon>NPAAA clade</taxon>
        <taxon>indigoferoid/millettioid clade</taxon>
        <taxon>Phaseoleae</taxon>
        <taxon>Psophocarpus</taxon>
    </lineage>
</organism>
<dbReference type="Proteomes" id="UP001386955">
    <property type="component" value="Unassembled WGS sequence"/>
</dbReference>
<name>A0AAN9SZV2_PSOTE</name>
<evidence type="ECO:0000313" key="1">
    <source>
        <dbReference type="EMBL" id="KAK7410740.1"/>
    </source>
</evidence>
<evidence type="ECO:0000313" key="2">
    <source>
        <dbReference type="Proteomes" id="UP001386955"/>
    </source>
</evidence>
<sequence>MRESEGVGKAGEEDWNLVKRNRPRKYLGVDDERIMALKFDQIYIEECKIYLNNPRFEKALSGNLGRNFNGENGLKMNEADGSKIQGKGMEPVRVNKPTSYANVVNNPSRFISNKLAPGGRSHKSPAYSFSFKPDVQQVVKLSRAYIGKVVKKGSTYFTQKQLHQEGVYEETCNSEANSIVKSRFVATMVRSSEADISPNMTSPLVECVGEEDLEIGIGPHKSNETKVKDHMAHVEVNGDLKEPNDRAGGISHQIGSKLWGVPDIGEKLLEIGGKLDY</sequence>
<keyword evidence="2" id="KW-1185">Reference proteome</keyword>
<protein>
    <submittedName>
        <fullName evidence="1">Uncharacterized protein</fullName>
    </submittedName>
</protein>
<comment type="caution">
    <text evidence="1">The sequence shown here is derived from an EMBL/GenBank/DDBJ whole genome shotgun (WGS) entry which is preliminary data.</text>
</comment>
<accession>A0AAN9SZV2</accession>
<dbReference type="AlphaFoldDB" id="A0AAN9SZV2"/>
<proteinExistence type="predicted"/>
<dbReference type="EMBL" id="JAYMYS010000001">
    <property type="protein sequence ID" value="KAK7410740.1"/>
    <property type="molecule type" value="Genomic_DNA"/>
</dbReference>
<reference evidence="1 2" key="1">
    <citation type="submission" date="2024-01" db="EMBL/GenBank/DDBJ databases">
        <title>The genomes of 5 underutilized Papilionoideae crops provide insights into root nodulation and disease resistanc.</title>
        <authorList>
            <person name="Jiang F."/>
        </authorList>
    </citation>
    <scope>NUCLEOTIDE SEQUENCE [LARGE SCALE GENOMIC DNA]</scope>
    <source>
        <strain evidence="1">DUOXIRENSHENG_FW03</strain>
        <tissue evidence="1">Leaves</tissue>
    </source>
</reference>
<gene>
    <name evidence="1" type="ORF">VNO78_01776</name>
</gene>